<proteinExistence type="predicted"/>
<dbReference type="OrthoDB" id="5381604at2"/>
<keyword evidence="1 2" id="KW-0732">Signal</keyword>
<accession>A0A0N0RQF6</accession>
<dbReference type="STRING" id="1202724.AM493_03370"/>
<evidence type="ECO:0000313" key="5">
    <source>
        <dbReference type="Proteomes" id="UP000037755"/>
    </source>
</evidence>
<feature type="chain" id="PRO_5005857457" description="Secretion system C-terminal sorting domain-containing protein" evidence="2">
    <location>
        <begin position="30"/>
        <end position="515"/>
    </location>
</feature>
<protein>
    <recommendedName>
        <fullName evidence="3">Secretion system C-terminal sorting domain-containing protein</fullName>
    </recommendedName>
</protein>
<dbReference type="RefSeq" id="WP_054406246.1">
    <property type="nucleotide sequence ID" value="NZ_FOYA01000006.1"/>
</dbReference>
<dbReference type="PATRIC" id="fig|1202724.3.peg.690"/>
<dbReference type="InterPro" id="IPR026444">
    <property type="entry name" value="Secre_tail"/>
</dbReference>
<comment type="caution">
    <text evidence="4">The sequence shown here is derived from an EMBL/GenBank/DDBJ whole genome shotgun (WGS) entry which is preliminary data.</text>
</comment>
<sequence length="515" mass="56056">MKVKQLLKNNIFKTTALLGISLFAANTHAQVFVTVNNFDATADNEKWRSYRNVFLNNGAFEAGTNLAYEFGDQWVTFDELKSVFNTGEGTIALYPNYTLYNAADAYWSDGNGNGNKIFEGLTFVERTDMEGEQLVFSGHTNSSTLIASYHDTAFIKILNPAANWATEVMITVPLTPGEDFTLSTGDFEIGPGRYVQYGFSMLGLNGNPANEAATGFTVVTNAPPGENPITPEEPVEPTPGTVNVTIENLDTENLWKPFANWFENNGNFEAGTELTYVAGNSWTFDALKSVLNPADNTISIYPNYNTYNPADTYWADGNGNGNKIFEGNTFVERTDLAAQTLIFTGKTVSSTLTDDFEDVAFIKILNPGNNWSLDFHASADLVPGQDWSLSTEGFTITAGLIVQYGVSVTGLNQNPANGTEEANGFTVVTSTTANAPAFNKFITTVYPNPVSDVLNITNENAIDTVEIYNLIGQLIYTAKPAQNNVSVNVSNLNAGVYIVNTSAKGKQTSQRIIKQ</sequence>
<dbReference type="Proteomes" id="UP000037755">
    <property type="component" value="Unassembled WGS sequence"/>
</dbReference>
<evidence type="ECO:0000256" key="2">
    <source>
        <dbReference type="SAM" id="SignalP"/>
    </source>
</evidence>
<dbReference type="NCBIfam" id="TIGR04183">
    <property type="entry name" value="Por_Secre_tail"/>
    <property type="match status" value="1"/>
</dbReference>
<dbReference type="AlphaFoldDB" id="A0A0N0RQF6"/>
<evidence type="ECO:0000256" key="1">
    <source>
        <dbReference type="ARBA" id="ARBA00022729"/>
    </source>
</evidence>
<evidence type="ECO:0000313" key="4">
    <source>
        <dbReference type="EMBL" id="KOS05180.1"/>
    </source>
</evidence>
<feature type="signal peptide" evidence="2">
    <location>
        <begin position="1"/>
        <end position="29"/>
    </location>
</feature>
<reference evidence="4 5" key="1">
    <citation type="submission" date="2015-08" db="EMBL/GenBank/DDBJ databases">
        <title>Whole genome sequence of Flavobacterium akiainvivens IK-1T, from decaying Wikstroemia oahuensis, an endemic Hawaiian shrub.</title>
        <authorList>
            <person name="Wan X."/>
            <person name="Hou S."/>
            <person name="Saito J."/>
            <person name="Donachie S."/>
        </authorList>
    </citation>
    <scope>NUCLEOTIDE SEQUENCE [LARGE SCALE GENOMIC DNA]</scope>
    <source>
        <strain evidence="4 5">IK-1</strain>
    </source>
</reference>
<organism evidence="4 5">
    <name type="scientific">Flavobacterium akiainvivens</name>
    <dbReference type="NCBI Taxonomy" id="1202724"/>
    <lineage>
        <taxon>Bacteria</taxon>
        <taxon>Pseudomonadati</taxon>
        <taxon>Bacteroidota</taxon>
        <taxon>Flavobacteriia</taxon>
        <taxon>Flavobacteriales</taxon>
        <taxon>Flavobacteriaceae</taxon>
        <taxon>Flavobacterium</taxon>
    </lineage>
</organism>
<dbReference type="EMBL" id="LIYD01000005">
    <property type="protein sequence ID" value="KOS05180.1"/>
    <property type="molecule type" value="Genomic_DNA"/>
</dbReference>
<keyword evidence="5" id="KW-1185">Reference proteome</keyword>
<name>A0A0N0RQF6_9FLAO</name>
<evidence type="ECO:0000259" key="3">
    <source>
        <dbReference type="Pfam" id="PF18962"/>
    </source>
</evidence>
<gene>
    <name evidence="4" type="ORF">AM493_03370</name>
</gene>
<feature type="domain" description="Secretion system C-terminal sorting" evidence="3">
    <location>
        <begin position="445"/>
        <end position="513"/>
    </location>
</feature>
<dbReference type="Pfam" id="PF18962">
    <property type="entry name" value="Por_Secre_tail"/>
    <property type="match status" value="1"/>
</dbReference>